<dbReference type="InterPro" id="IPR005829">
    <property type="entry name" value="Sugar_transporter_CS"/>
</dbReference>
<feature type="transmembrane region" description="Helical" evidence="7">
    <location>
        <begin position="241"/>
        <end position="262"/>
    </location>
</feature>
<proteinExistence type="predicted"/>
<evidence type="ECO:0000313" key="9">
    <source>
        <dbReference type="EMBL" id="MEE3848986.1"/>
    </source>
</evidence>
<feature type="domain" description="Major facilitator superfamily (MFS) profile" evidence="8">
    <location>
        <begin position="12"/>
        <end position="379"/>
    </location>
</feature>
<organism evidence="9 10">
    <name type="scientific">Gordonia sesuvii</name>
    <dbReference type="NCBI Taxonomy" id="3116777"/>
    <lineage>
        <taxon>Bacteria</taxon>
        <taxon>Bacillati</taxon>
        <taxon>Actinomycetota</taxon>
        <taxon>Actinomycetes</taxon>
        <taxon>Mycobacteriales</taxon>
        <taxon>Gordoniaceae</taxon>
        <taxon>Gordonia</taxon>
    </lineage>
</organism>
<feature type="transmembrane region" description="Helical" evidence="7">
    <location>
        <begin position="166"/>
        <end position="187"/>
    </location>
</feature>
<dbReference type="PANTHER" id="PTHR23517">
    <property type="entry name" value="RESISTANCE PROTEIN MDTM, PUTATIVE-RELATED-RELATED"/>
    <property type="match status" value="1"/>
</dbReference>
<comment type="caution">
    <text evidence="9">The sequence shown here is derived from an EMBL/GenBank/DDBJ whole genome shotgun (WGS) entry which is preliminary data.</text>
</comment>
<keyword evidence="6 7" id="KW-0472">Membrane</keyword>
<gene>
    <name evidence="9" type="ORF">VZC37_01485</name>
</gene>
<evidence type="ECO:0000256" key="2">
    <source>
        <dbReference type="ARBA" id="ARBA00022448"/>
    </source>
</evidence>
<name>A0ABU7M8I9_9ACTN</name>
<sequence length="385" mass="38998">MDIDEKSTKRYALPAVLLVLFTTGWGANHFASMIPVLRTDEGLSATVVDGAFGIYALGLLPGLFGGGTLSDRVGRRPVVLSGAMLAGLGNLMMIVWHDQAGVLVGRLVVGLGAGLTIGAGTAWAADLRGRSGATLAGAVLTTGFALGPVITGLLAEFVPHRLEVPFAVTGVASLVVAVAAIVLTPPAHSPVHDSADALETTTRSVRAALSWSIPMALWVFSSVTVAVVVMAARIGDRYEGAWVPGLAAALCLGSGVVVQFVVRRLHTGPMTGVVGAALAAIGFVMAAAAGSEPSLAVFALTAIVLGLAYGLCLRDGLVDVETMTPAASRGRVTGIFYVACYLGFGLPVLLTSIRGSVGVVAPLAILAAAAAVAATARAVRVRRSG</sequence>
<keyword evidence="10" id="KW-1185">Reference proteome</keyword>
<feature type="transmembrane region" description="Helical" evidence="7">
    <location>
        <begin position="12"/>
        <end position="31"/>
    </location>
</feature>
<dbReference type="EMBL" id="JAZDUF010000001">
    <property type="protein sequence ID" value="MEE3848986.1"/>
    <property type="molecule type" value="Genomic_DNA"/>
</dbReference>
<feature type="transmembrane region" description="Helical" evidence="7">
    <location>
        <begin position="132"/>
        <end position="154"/>
    </location>
</feature>
<keyword evidence="3" id="KW-1003">Cell membrane</keyword>
<feature type="transmembrane region" description="Helical" evidence="7">
    <location>
        <begin position="334"/>
        <end position="353"/>
    </location>
</feature>
<evidence type="ECO:0000256" key="4">
    <source>
        <dbReference type="ARBA" id="ARBA00022692"/>
    </source>
</evidence>
<evidence type="ECO:0000256" key="3">
    <source>
        <dbReference type="ARBA" id="ARBA00022475"/>
    </source>
</evidence>
<dbReference type="InterPro" id="IPR050171">
    <property type="entry name" value="MFS_Transporters"/>
</dbReference>
<feature type="transmembrane region" description="Helical" evidence="7">
    <location>
        <begin position="269"/>
        <end position="289"/>
    </location>
</feature>
<keyword evidence="2" id="KW-0813">Transport</keyword>
<feature type="transmembrane region" description="Helical" evidence="7">
    <location>
        <begin position="78"/>
        <end position="97"/>
    </location>
</feature>
<feature type="transmembrane region" description="Helical" evidence="7">
    <location>
        <begin position="43"/>
        <end position="66"/>
    </location>
</feature>
<keyword evidence="4 7" id="KW-0812">Transmembrane</keyword>
<dbReference type="Gene3D" id="1.20.1250.20">
    <property type="entry name" value="MFS general substrate transporter like domains"/>
    <property type="match status" value="1"/>
</dbReference>
<evidence type="ECO:0000256" key="5">
    <source>
        <dbReference type="ARBA" id="ARBA00022989"/>
    </source>
</evidence>
<feature type="transmembrane region" description="Helical" evidence="7">
    <location>
        <begin position="359"/>
        <end position="379"/>
    </location>
</feature>
<comment type="subcellular location">
    <subcellularLocation>
        <location evidence="1">Cell membrane</location>
        <topology evidence="1">Multi-pass membrane protein</topology>
    </subcellularLocation>
</comment>
<dbReference type="InterPro" id="IPR020846">
    <property type="entry name" value="MFS_dom"/>
</dbReference>
<dbReference type="SUPFAM" id="SSF103473">
    <property type="entry name" value="MFS general substrate transporter"/>
    <property type="match status" value="1"/>
</dbReference>
<feature type="transmembrane region" description="Helical" evidence="7">
    <location>
        <begin position="103"/>
        <end position="125"/>
    </location>
</feature>
<accession>A0ABU7M8I9</accession>
<dbReference type="PROSITE" id="PS00216">
    <property type="entry name" value="SUGAR_TRANSPORT_1"/>
    <property type="match status" value="1"/>
</dbReference>
<dbReference type="InterPro" id="IPR036259">
    <property type="entry name" value="MFS_trans_sf"/>
</dbReference>
<reference evidence="9 10" key="1">
    <citation type="submission" date="2024-01" db="EMBL/GenBank/DDBJ databases">
        <title>Draft genome sequence of Gordonia sp. LSe1-13.</title>
        <authorList>
            <person name="Suphannarot A."/>
            <person name="Mingma R."/>
        </authorList>
    </citation>
    <scope>NUCLEOTIDE SEQUENCE [LARGE SCALE GENOMIC DNA]</scope>
    <source>
        <strain evidence="9 10">LSe1-13</strain>
    </source>
</reference>
<protein>
    <submittedName>
        <fullName evidence="9">MFS transporter</fullName>
    </submittedName>
</protein>
<dbReference type="Pfam" id="PF07690">
    <property type="entry name" value="MFS_1"/>
    <property type="match status" value="1"/>
</dbReference>
<evidence type="ECO:0000259" key="8">
    <source>
        <dbReference type="PROSITE" id="PS50850"/>
    </source>
</evidence>
<evidence type="ECO:0000256" key="6">
    <source>
        <dbReference type="ARBA" id="ARBA00023136"/>
    </source>
</evidence>
<dbReference type="Proteomes" id="UP001347146">
    <property type="component" value="Unassembled WGS sequence"/>
</dbReference>
<evidence type="ECO:0000256" key="1">
    <source>
        <dbReference type="ARBA" id="ARBA00004651"/>
    </source>
</evidence>
<keyword evidence="5 7" id="KW-1133">Transmembrane helix</keyword>
<dbReference type="RefSeq" id="WP_330430649.1">
    <property type="nucleotide sequence ID" value="NZ_JAZDUF010000001.1"/>
</dbReference>
<feature type="transmembrane region" description="Helical" evidence="7">
    <location>
        <begin position="208"/>
        <end position="235"/>
    </location>
</feature>
<evidence type="ECO:0000256" key="7">
    <source>
        <dbReference type="SAM" id="Phobius"/>
    </source>
</evidence>
<feature type="transmembrane region" description="Helical" evidence="7">
    <location>
        <begin position="295"/>
        <end position="313"/>
    </location>
</feature>
<dbReference type="PANTHER" id="PTHR23517:SF13">
    <property type="entry name" value="MAJOR FACILITATOR SUPERFAMILY MFS_1"/>
    <property type="match status" value="1"/>
</dbReference>
<dbReference type="InterPro" id="IPR011701">
    <property type="entry name" value="MFS"/>
</dbReference>
<dbReference type="PROSITE" id="PS50850">
    <property type="entry name" value="MFS"/>
    <property type="match status" value="1"/>
</dbReference>
<evidence type="ECO:0000313" key="10">
    <source>
        <dbReference type="Proteomes" id="UP001347146"/>
    </source>
</evidence>